<feature type="compositionally biased region" description="Polar residues" evidence="1">
    <location>
        <begin position="116"/>
        <end position="139"/>
    </location>
</feature>
<name>A0ABR0RXA9_9EURO</name>
<feature type="signal peptide" evidence="2">
    <location>
        <begin position="1"/>
        <end position="15"/>
    </location>
</feature>
<dbReference type="RefSeq" id="XP_064732958.1">
    <property type="nucleotide sequence ID" value="XM_064870505.1"/>
</dbReference>
<dbReference type="Proteomes" id="UP001334248">
    <property type="component" value="Unassembled WGS sequence"/>
</dbReference>
<feature type="compositionally biased region" description="Basic and acidic residues" evidence="1">
    <location>
        <begin position="803"/>
        <end position="816"/>
    </location>
</feature>
<feature type="compositionally biased region" description="Acidic residues" evidence="1">
    <location>
        <begin position="1013"/>
        <end position="1041"/>
    </location>
</feature>
<feature type="region of interest" description="Disordered" evidence="1">
    <location>
        <begin position="83"/>
        <end position="146"/>
    </location>
</feature>
<feature type="compositionally biased region" description="Polar residues" evidence="1">
    <location>
        <begin position="679"/>
        <end position="688"/>
    </location>
</feature>
<feature type="compositionally biased region" description="Acidic residues" evidence="1">
    <location>
        <begin position="935"/>
        <end position="952"/>
    </location>
</feature>
<feature type="compositionally biased region" description="Polar residues" evidence="1">
    <location>
        <begin position="221"/>
        <end position="236"/>
    </location>
</feature>
<feature type="compositionally biased region" description="Polar residues" evidence="1">
    <location>
        <begin position="844"/>
        <end position="862"/>
    </location>
</feature>
<feature type="compositionally biased region" description="Polar residues" evidence="1">
    <location>
        <begin position="888"/>
        <end position="908"/>
    </location>
</feature>
<dbReference type="GeneID" id="89995519"/>
<feature type="region of interest" description="Disordered" evidence="1">
    <location>
        <begin position="164"/>
        <end position="271"/>
    </location>
</feature>
<feature type="region of interest" description="Disordered" evidence="1">
    <location>
        <begin position="1226"/>
        <end position="1297"/>
    </location>
</feature>
<dbReference type="EMBL" id="JAVHJV010000002">
    <property type="protein sequence ID" value="KAK5944868.1"/>
    <property type="molecule type" value="Genomic_DNA"/>
</dbReference>
<feature type="region of interest" description="Disordered" evidence="1">
    <location>
        <begin position="292"/>
        <end position="318"/>
    </location>
</feature>
<feature type="compositionally biased region" description="Basic and acidic residues" evidence="1">
    <location>
        <begin position="582"/>
        <end position="594"/>
    </location>
</feature>
<protein>
    <submittedName>
        <fullName evidence="3">Uncharacterized protein</fullName>
    </submittedName>
</protein>
<feature type="compositionally biased region" description="Basic and acidic residues" evidence="1">
    <location>
        <begin position="169"/>
        <end position="179"/>
    </location>
</feature>
<evidence type="ECO:0000256" key="1">
    <source>
        <dbReference type="SAM" id="MobiDB-lite"/>
    </source>
</evidence>
<feature type="compositionally biased region" description="Basic and acidic residues" evidence="1">
    <location>
        <begin position="102"/>
        <end position="115"/>
    </location>
</feature>
<comment type="caution">
    <text evidence="3">The sequence shown here is derived from an EMBL/GenBank/DDBJ whole genome shotgun (WGS) entry which is preliminary data.</text>
</comment>
<keyword evidence="2" id="KW-0732">Signal</keyword>
<feature type="compositionally biased region" description="Polar residues" evidence="1">
    <location>
        <begin position="539"/>
        <end position="548"/>
    </location>
</feature>
<feature type="compositionally biased region" description="Polar residues" evidence="1">
    <location>
        <begin position="296"/>
        <end position="312"/>
    </location>
</feature>
<feature type="region of interest" description="Disordered" evidence="1">
    <location>
        <begin position="489"/>
        <end position="735"/>
    </location>
</feature>
<feature type="compositionally biased region" description="Polar residues" evidence="1">
    <location>
        <begin position="250"/>
        <end position="271"/>
    </location>
</feature>
<feature type="region of interest" description="Disordered" evidence="1">
    <location>
        <begin position="753"/>
        <end position="785"/>
    </location>
</feature>
<reference evidence="3 4" key="1">
    <citation type="journal article" date="2023" name="Res Sq">
        <title>Genomic and morphological characterization of Knufia obscura isolated from the Mars 2020 spacecraft assembly facility.</title>
        <authorList>
            <person name="Chander A.M."/>
            <person name="Teixeira M.M."/>
            <person name="Singh N.K."/>
            <person name="Williams M.P."/>
            <person name="Parker C.W."/>
            <person name="Leo P."/>
            <person name="Stajich J.E."/>
            <person name="Torok T."/>
            <person name="Tighe S."/>
            <person name="Mason C.E."/>
            <person name="Venkateswaran K."/>
        </authorList>
    </citation>
    <scope>NUCLEOTIDE SEQUENCE [LARGE SCALE GENOMIC DNA]</scope>
    <source>
        <strain evidence="3 4">CCFEE 5817</strain>
    </source>
</reference>
<feature type="compositionally biased region" description="Acidic residues" evidence="1">
    <location>
        <begin position="966"/>
        <end position="999"/>
    </location>
</feature>
<feature type="compositionally biased region" description="Basic and acidic residues" evidence="1">
    <location>
        <begin position="550"/>
        <end position="562"/>
    </location>
</feature>
<feature type="compositionally biased region" description="Acidic residues" evidence="1">
    <location>
        <begin position="608"/>
        <end position="618"/>
    </location>
</feature>
<gene>
    <name evidence="3" type="ORF">PMZ80_002070</name>
</gene>
<feature type="compositionally biased region" description="Acidic residues" evidence="1">
    <location>
        <begin position="565"/>
        <end position="574"/>
    </location>
</feature>
<evidence type="ECO:0000313" key="3">
    <source>
        <dbReference type="EMBL" id="KAK5944868.1"/>
    </source>
</evidence>
<feature type="compositionally biased region" description="Gly residues" evidence="1">
    <location>
        <begin position="1287"/>
        <end position="1297"/>
    </location>
</feature>
<feature type="compositionally biased region" description="Basic and acidic residues" evidence="1">
    <location>
        <begin position="619"/>
        <end position="639"/>
    </location>
</feature>
<feature type="chain" id="PRO_5046380498" evidence="2">
    <location>
        <begin position="16"/>
        <end position="1297"/>
    </location>
</feature>
<sequence length="1297" mass="142458">MAFFTFLLVTIMVACFYDQLPFHLEMLMNHAKERIAHGIYEHFLQPIIESNNAVIESNNAVIASNNANIQWNKRVVESITRDEELRRTNEAGSRVAQPEKQQLLKEKRRQSEGLSRKSSQGSDAKSHNTATSPEPTQHVGQLGELDSVVTKDVEDKIFLNRSHSMSSDAKSDSGYESHTESSSVSSVEDADSVTRNEASQKSKEHIINHDDDDSGAKIPSKNASIQTPPNTATTKIEASPASAIAETQEKSLPSGSTESESADMNTDPATVNSLDADAEKSAHVVFQPAKFRVPERSTTASEPSGESLQTKAPSEPIETAVPSRQDLINRFEWEKRPFDPTNEPTPYLRNLQERLLVPATEDFASRDACTRYMLAFPHGSELISKPSAWHHDVVDAIVDSLEAQIPSVMWASIQTTIAAVLREVTPEYRPLAIEDLVEAVAVWSDRFLDVPIQVSICDASRKWSIRRIEPKLDEVVWICRDERNYASNAPEPRFWSGLRPLPAPAPEVAQQEESASDDSSQDPDQRPEESPQESDEQNLDSAQTLEDQTSGDHGDDPSKDPVSEGIDESTEESAGDSSAMNADKEAEQFSEKRPSPRSPVTDPGSDWDLSDEGADDDGDHAARSEERHPAPEHDPDHEPLAGGSVNHTQFEQRNADSEMDEAPPSPLFAPEMPDRDSSPVVSAQNTQARCPADHAMEDPEQPAQPCGEVDMDDDNNTGESVTEGITGDASTSAQSGIFDDAEDTCDSIQHEDADMEDQVEPVRPAEDVSVVQAQTSPSWPSNRYSQEGVAAFMQYCADRKSRDDEALDLTRRREQDQEMEDASEDEIATSPPLAGDHSIASPEPTAQPSPWAMSNMQHTGSSEPRRPADLTSDVASKLAELRQMVGLSMTTPTAAPQQEAQETESPSAPSDLGVSKSPEGTNRDVMEDKAQPMSDGDDGDDANDSDEDEDVFVDVPPGRTGGDHSDSDDDGDGSIENDAAEDSDADMQQDTEEVGEDDKDAQTQDLSLGADSGSDDEGDDTVGLADDLEESDADVEMEEGENPSGYGELTLVEGAGLSASSKDQQKYKPELRPSEGVQYRPARTSRVQMPSRYDVAREREANDLLYNTSLASALYRLRSKLEAVKRIAVYRDLAFGEHQAQDNDESMDPELTKYTIREADRLQVHWTEEECRHSVDAEISGDEDLYGDNDEYMTLKSQGVEIDEDELINEVLRVAENKRHGRMLQKAARQAEKEEEEKEAEEKQAEEKQAEEKLAHAKQAAQEAAVVPMKSAAVIARELRQKTAGRKGNGARGSGRR</sequence>
<keyword evidence="4" id="KW-1185">Reference proteome</keyword>
<evidence type="ECO:0000256" key="2">
    <source>
        <dbReference type="SAM" id="SignalP"/>
    </source>
</evidence>
<accession>A0ABR0RXA9</accession>
<proteinExistence type="predicted"/>
<feature type="compositionally biased region" description="Acidic residues" evidence="1">
    <location>
        <begin position="817"/>
        <end position="827"/>
    </location>
</feature>
<evidence type="ECO:0000313" key="4">
    <source>
        <dbReference type="Proteomes" id="UP001334248"/>
    </source>
</evidence>
<feature type="compositionally biased region" description="Basic and acidic residues" evidence="1">
    <location>
        <begin position="1240"/>
        <end position="1255"/>
    </location>
</feature>
<feature type="compositionally biased region" description="Basic and acidic residues" evidence="1">
    <location>
        <begin position="921"/>
        <end position="930"/>
    </location>
</feature>
<organism evidence="3 4">
    <name type="scientific">Knufia obscura</name>
    <dbReference type="NCBI Taxonomy" id="1635080"/>
    <lineage>
        <taxon>Eukaryota</taxon>
        <taxon>Fungi</taxon>
        <taxon>Dikarya</taxon>
        <taxon>Ascomycota</taxon>
        <taxon>Pezizomycotina</taxon>
        <taxon>Eurotiomycetes</taxon>
        <taxon>Chaetothyriomycetidae</taxon>
        <taxon>Chaetothyriales</taxon>
        <taxon>Trichomeriaceae</taxon>
        <taxon>Knufia</taxon>
    </lineage>
</organism>
<feature type="compositionally biased region" description="Basic and acidic residues" evidence="1">
    <location>
        <begin position="192"/>
        <end position="209"/>
    </location>
</feature>
<feature type="compositionally biased region" description="Polar residues" evidence="1">
    <location>
        <begin position="771"/>
        <end position="785"/>
    </location>
</feature>
<feature type="compositionally biased region" description="Basic and acidic residues" evidence="1">
    <location>
        <begin position="1063"/>
        <end position="1073"/>
    </location>
</feature>
<feature type="region of interest" description="Disordered" evidence="1">
    <location>
        <begin position="803"/>
        <end position="1090"/>
    </location>
</feature>